<evidence type="ECO:0000259" key="3">
    <source>
        <dbReference type="Pfam" id="PF04471"/>
    </source>
</evidence>
<dbReference type="AlphaFoldDB" id="A0A7X1I607"/>
<feature type="transmembrane region" description="Helical" evidence="2">
    <location>
        <begin position="21"/>
        <end position="40"/>
    </location>
</feature>
<dbReference type="Gene3D" id="3.40.1350.10">
    <property type="match status" value="1"/>
</dbReference>
<gene>
    <name evidence="4" type="ORF">H1R13_26405</name>
</gene>
<dbReference type="EMBL" id="JACMHY010000012">
    <property type="protein sequence ID" value="MBC2868368.1"/>
    <property type="molecule type" value="Genomic_DNA"/>
</dbReference>
<evidence type="ECO:0000313" key="4">
    <source>
        <dbReference type="EMBL" id="MBC2868368.1"/>
    </source>
</evidence>
<dbReference type="Pfam" id="PF04471">
    <property type="entry name" value="Mrr_cat"/>
    <property type="match status" value="1"/>
</dbReference>
<feature type="compositionally biased region" description="Low complexity" evidence="1">
    <location>
        <begin position="106"/>
        <end position="135"/>
    </location>
</feature>
<dbReference type="InterPro" id="IPR011856">
    <property type="entry name" value="tRNA_endonuc-like_dom_sf"/>
</dbReference>
<keyword evidence="4" id="KW-0255">Endonuclease</keyword>
<keyword evidence="2" id="KW-0812">Transmembrane</keyword>
<dbReference type="Proteomes" id="UP000517694">
    <property type="component" value="Unassembled WGS sequence"/>
</dbReference>
<dbReference type="InterPro" id="IPR007560">
    <property type="entry name" value="Restrct_endonuc_IV_Mrr"/>
</dbReference>
<name>A0A7X1I607_9ACTN</name>
<keyword evidence="2" id="KW-0472">Membrane</keyword>
<keyword evidence="5" id="KW-1185">Reference proteome</keyword>
<keyword evidence="2" id="KW-1133">Transmembrane helix</keyword>
<feature type="region of interest" description="Disordered" evidence="1">
    <location>
        <begin position="103"/>
        <end position="137"/>
    </location>
</feature>
<organism evidence="4 5">
    <name type="scientific">Streptomyces mexicanus</name>
    <dbReference type="NCBI Taxonomy" id="178566"/>
    <lineage>
        <taxon>Bacteria</taxon>
        <taxon>Bacillati</taxon>
        <taxon>Actinomycetota</taxon>
        <taxon>Actinomycetes</taxon>
        <taxon>Kitasatosporales</taxon>
        <taxon>Streptomycetaceae</taxon>
        <taxon>Streptomyces</taxon>
    </lineage>
</organism>
<dbReference type="PANTHER" id="PTHR30015">
    <property type="entry name" value="MRR RESTRICTION SYSTEM PROTEIN"/>
    <property type="match status" value="1"/>
</dbReference>
<dbReference type="RefSeq" id="WP_185948055.1">
    <property type="nucleotide sequence ID" value="NZ_JACMHY010000012.1"/>
</dbReference>
<dbReference type="InterPro" id="IPR011335">
    <property type="entry name" value="Restrct_endonuc-II-like"/>
</dbReference>
<evidence type="ECO:0000256" key="1">
    <source>
        <dbReference type="SAM" id="MobiDB-lite"/>
    </source>
</evidence>
<accession>A0A7X1I607</accession>
<dbReference type="GO" id="GO:0009307">
    <property type="term" value="P:DNA restriction-modification system"/>
    <property type="evidence" value="ECO:0007669"/>
    <property type="project" value="InterPro"/>
</dbReference>
<proteinExistence type="predicted"/>
<dbReference type="GO" id="GO:0015666">
    <property type="term" value="F:restriction endodeoxyribonuclease activity"/>
    <property type="evidence" value="ECO:0007669"/>
    <property type="project" value="TreeGrafter"/>
</dbReference>
<reference evidence="4 5" key="1">
    <citation type="submission" date="2020-08" db="EMBL/GenBank/DDBJ databases">
        <title>Whole-Genome Sequence of French Clinical Streptomyces mexicanus Strain Q0842.</title>
        <authorList>
            <person name="Boxberger M."/>
            <person name="La Scola B."/>
        </authorList>
    </citation>
    <scope>NUCLEOTIDE SEQUENCE [LARGE SCALE GENOMIC DNA]</scope>
    <source>
        <strain evidence="4 5">Marseille-Q0842</strain>
    </source>
</reference>
<protein>
    <submittedName>
        <fullName evidence="4">Restriction endonuclease</fullName>
    </submittedName>
</protein>
<dbReference type="GO" id="GO:0003677">
    <property type="term" value="F:DNA binding"/>
    <property type="evidence" value="ECO:0007669"/>
    <property type="project" value="InterPro"/>
</dbReference>
<dbReference type="SUPFAM" id="SSF52980">
    <property type="entry name" value="Restriction endonuclease-like"/>
    <property type="match status" value="1"/>
</dbReference>
<sequence length="266" mass="27564">MATPARRPRRASRRPRFDLRATTLTFALVAALLCAAGLVVRTAAGVVEQRPGWAAVLGLCATAGFLAVRRRGRRRAVARAAARAGEALDAGTRTALEELEPDPADAADPAVAPDPAALAPGDGLAPADGLDPAAPSLESMDAGQFEEAVAALCERDGCRDVEVVGGAGDLGADVVATCPQGRRVVLQCKRYDVRHRVGSQDLQRFGGTCFTVHEADVAAVVTTSGFTAPAVEYAEQCGIVCVDGQALRAWAEGTGPAPWEARPCPD</sequence>
<comment type="caution">
    <text evidence="4">The sequence shown here is derived from an EMBL/GenBank/DDBJ whole genome shotgun (WGS) entry which is preliminary data.</text>
</comment>
<dbReference type="InterPro" id="IPR052906">
    <property type="entry name" value="Type_IV_Methyl-Rstrct_Enzyme"/>
</dbReference>
<feature type="domain" description="Restriction endonuclease type IV Mrr" evidence="3">
    <location>
        <begin position="137"/>
        <end position="250"/>
    </location>
</feature>
<evidence type="ECO:0000256" key="2">
    <source>
        <dbReference type="SAM" id="Phobius"/>
    </source>
</evidence>
<keyword evidence="4" id="KW-0540">Nuclease</keyword>
<evidence type="ECO:0000313" key="5">
    <source>
        <dbReference type="Proteomes" id="UP000517694"/>
    </source>
</evidence>
<feature type="transmembrane region" description="Helical" evidence="2">
    <location>
        <begin position="52"/>
        <end position="69"/>
    </location>
</feature>
<keyword evidence="4" id="KW-0378">Hydrolase</keyword>
<dbReference type="PANTHER" id="PTHR30015:SF6">
    <property type="entry name" value="SLL1429 PROTEIN"/>
    <property type="match status" value="1"/>
</dbReference>